<dbReference type="PANTHER" id="PTHR22602:SF0">
    <property type="entry name" value="TRANSFERASE CAF17, MITOCHONDRIAL-RELATED"/>
    <property type="match status" value="1"/>
</dbReference>
<dbReference type="Proteomes" id="UP001501565">
    <property type="component" value="Unassembled WGS sequence"/>
</dbReference>
<protein>
    <submittedName>
        <fullName evidence="1">tRNA-modifying protein YgfZ</fullName>
    </submittedName>
</protein>
<reference evidence="2" key="1">
    <citation type="journal article" date="2019" name="Int. J. Syst. Evol. Microbiol.">
        <title>The Global Catalogue of Microorganisms (GCM) 10K type strain sequencing project: providing services to taxonomists for standard genome sequencing and annotation.</title>
        <authorList>
            <consortium name="The Broad Institute Genomics Platform"/>
            <consortium name="The Broad Institute Genome Sequencing Center for Infectious Disease"/>
            <person name="Wu L."/>
            <person name="Ma J."/>
        </authorList>
    </citation>
    <scope>NUCLEOTIDE SEQUENCE [LARGE SCALE GENOMIC DNA]</scope>
    <source>
        <strain evidence="2">JCM 17551</strain>
    </source>
</reference>
<sequence>MRTALDSITSSVPNTQILQIENKVPTFALIDQTEILNDAPSMTLCANKSVLSITGEQRLKFLQGQATCDTTEINEQQARFGAFCNLKGRVIANFLAYDDAQSTHLIMSEDLVAPLIAHLTKFAVFFRVTLTENEDTVVLGEQTGSNDLSFMSVTSQDTSRTINVADNRRLHVTTADNAVKLLTNADHLSNESNWNIKDIQNRIAWTNTQTSEEFLPQLLGLEEIKGLSFSKGCYTGQEIIARMKYRGQLKRELQQVQIITENAAPLSEGTKIDAPEKKNVGQIITALASANTYTALITLENDYKDTEDFIINGAPVTLVIN</sequence>
<dbReference type="PANTHER" id="PTHR22602">
    <property type="entry name" value="TRANSFERASE CAF17, MITOCHONDRIAL-RELATED"/>
    <property type="match status" value="1"/>
</dbReference>
<evidence type="ECO:0000313" key="2">
    <source>
        <dbReference type="Proteomes" id="UP001501565"/>
    </source>
</evidence>
<dbReference type="Gene3D" id="3.30.70.1400">
    <property type="entry name" value="Aminomethyltransferase beta-barrel domains"/>
    <property type="match status" value="1"/>
</dbReference>
<dbReference type="RefSeq" id="WP_344799539.1">
    <property type="nucleotide sequence ID" value="NZ_BAABBN010000007.1"/>
</dbReference>
<dbReference type="Gene3D" id="2.40.30.160">
    <property type="match status" value="1"/>
</dbReference>
<dbReference type="SUPFAM" id="SSF103025">
    <property type="entry name" value="Folate-binding domain"/>
    <property type="match status" value="1"/>
</dbReference>
<name>A0ABP7MY44_9GAMM</name>
<comment type="caution">
    <text evidence="1">The sequence shown here is derived from an EMBL/GenBank/DDBJ whole genome shotgun (WGS) entry which is preliminary data.</text>
</comment>
<organism evidence="1 2">
    <name type="scientific">Litoribacillus peritrichatus</name>
    <dbReference type="NCBI Taxonomy" id="718191"/>
    <lineage>
        <taxon>Bacteria</taxon>
        <taxon>Pseudomonadati</taxon>
        <taxon>Pseudomonadota</taxon>
        <taxon>Gammaproteobacteria</taxon>
        <taxon>Oceanospirillales</taxon>
        <taxon>Oceanospirillaceae</taxon>
        <taxon>Litoribacillus</taxon>
    </lineage>
</organism>
<gene>
    <name evidence="1" type="primary">ygfZ</name>
    <name evidence="1" type="ORF">GCM10022277_31660</name>
</gene>
<dbReference type="InterPro" id="IPR017703">
    <property type="entry name" value="YgfZ/GCV_T_CS"/>
</dbReference>
<keyword evidence="2" id="KW-1185">Reference proteome</keyword>
<accession>A0ABP7MY44</accession>
<dbReference type="EMBL" id="BAABBN010000007">
    <property type="protein sequence ID" value="GAA3932461.1"/>
    <property type="molecule type" value="Genomic_DNA"/>
</dbReference>
<proteinExistence type="predicted"/>
<evidence type="ECO:0000313" key="1">
    <source>
        <dbReference type="EMBL" id="GAA3932461.1"/>
    </source>
</evidence>
<dbReference type="NCBIfam" id="TIGR03317">
    <property type="entry name" value="ygfZ_signature"/>
    <property type="match status" value="1"/>
</dbReference>
<dbReference type="InterPro" id="IPR045179">
    <property type="entry name" value="YgfZ/GcvT"/>
</dbReference>